<feature type="region of interest" description="Disordered" evidence="1">
    <location>
        <begin position="81"/>
        <end position="105"/>
    </location>
</feature>
<dbReference type="AlphaFoldDB" id="A0A1I4FX58"/>
<dbReference type="InterPro" id="IPR043899">
    <property type="entry name" value="DUF5789"/>
</dbReference>
<evidence type="ECO:0000256" key="1">
    <source>
        <dbReference type="SAM" id="MobiDB-lite"/>
    </source>
</evidence>
<dbReference type="EMBL" id="FOTC01000003">
    <property type="protein sequence ID" value="SFL22083.1"/>
    <property type="molecule type" value="Genomic_DNA"/>
</dbReference>
<protein>
    <recommendedName>
        <fullName evidence="4">DUF2795 domain-containing protein</fullName>
    </recommendedName>
</protein>
<evidence type="ECO:0008006" key="4">
    <source>
        <dbReference type="Google" id="ProtNLM"/>
    </source>
</evidence>
<reference evidence="3" key="1">
    <citation type="submission" date="2016-10" db="EMBL/GenBank/DDBJ databases">
        <authorList>
            <person name="Varghese N."/>
            <person name="Submissions S."/>
        </authorList>
    </citation>
    <scope>NUCLEOTIDE SEQUENCE [LARGE SCALE GENOMIC DNA]</scope>
    <source>
        <strain evidence="3">CGMCC 1.7738</strain>
    </source>
</reference>
<proteinExistence type="predicted"/>
<feature type="region of interest" description="Disordered" evidence="1">
    <location>
        <begin position="1"/>
        <end position="26"/>
    </location>
</feature>
<evidence type="ECO:0000313" key="3">
    <source>
        <dbReference type="Proteomes" id="UP000199607"/>
    </source>
</evidence>
<organism evidence="2 3">
    <name type="scientific">Halogranum rubrum</name>
    <dbReference type="NCBI Taxonomy" id="553466"/>
    <lineage>
        <taxon>Archaea</taxon>
        <taxon>Methanobacteriati</taxon>
        <taxon>Methanobacteriota</taxon>
        <taxon>Stenosarchaea group</taxon>
        <taxon>Halobacteria</taxon>
        <taxon>Halobacteriales</taxon>
        <taxon>Haloferacaceae</taxon>
    </lineage>
</organism>
<keyword evidence="3" id="KW-1185">Reference proteome</keyword>
<evidence type="ECO:0000313" key="2">
    <source>
        <dbReference type="EMBL" id="SFL22083.1"/>
    </source>
</evidence>
<gene>
    <name evidence="2" type="ORF">SAMN04487950_2879</name>
</gene>
<name>A0A1I4FX58_9EURY</name>
<dbReference type="RefSeq" id="WP_089870129.1">
    <property type="nucleotide sequence ID" value="NZ_FOTC01000003.1"/>
</dbReference>
<accession>A0A1I4FX58</accession>
<dbReference type="Pfam" id="PF19102">
    <property type="entry name" value="DUF5789"/>
    <property type="match status" value="1"/>
</dbReference>
<dbReference type="Proteomes" id="UP000199607">
    <property type="component" value="Unassembled WGS sequence"/>
</dbReference>
<sequence>MTDSDSDDREQGIDFGDLEDELESHDYPVAKDDLVEEYGDRELDLPEGSTTFGEILDGYEPTDGDFESADDVRSAVMNMVGDDAVGPEGYSDRGTGTDEDESGAV</sequence>